<name>A0A916N7M5_9BACT</name>
<proteinExistence type="predicted"/>
<keyword evidence="2" id="KW-1185">Reference proteome</keyword>
<dbReference type="RefSeq" id="WP_215242139.1">
    <property type="nucleotide sequence ID" value="NZ_CAJRAF010000004.1"/>
</dbReference>
<organism evidence="1 2">
    <name type="scientific">Dyadobacter helix</name>
    <dbReference type="NCBI Taxonomy" id="2822344"/>
    <lineage>
        <taxon>Bacteria</taxon>
        <taxon>Pseudomonadati</taxon>
        <taxon>Bacteroidota</taxon>
        <taxon>Cytophagia</taxon>
        <taxon>Cytophagales</taxon>
        <taxon>Spirosomataceae</taxon>
        <taxon>Dyadobacter</taxon>
    </lineage>
</organism>
<gene>
    <name evidence="1" type="ORF">DYBT9275_05808</name>
</gene>
<evidence type="ECO:0008006" key="3">
    <source>
        <dbReference type="Google" id="ProtNLM"/>
    </source>
</evidence>
<dbReference type="Proteomes" id="UP000680038">
    <property type="component" value="Unassembled WGS sequence"/>
</dbReference>
<reference evidence="1" key="1">
    <citation type="submission" date="2021-04" db="EMBL/GenBank/DDBJ databases">
        <authorList>
            <person name="Rodrigo-Torres L."/>
            <person name="Arahal R. D."/>
            <person name="Lucena T."/>
        </authorList>
    </citation>
    <scope>NUCLEOTIDE SEQUENCE</scope>
    <source>
        <strain evidence="1">CECT 9275</strain>
    </source>
</reference>
<protein>
    <recommendedName>
        <fullName evidence="3">DUF3300 domain-containing protein</fullName>
    </recommendedName>
</protein>
<evidence type="ECO:0000313" key="2">
    <source>
        <dbReference type="Proteomes" id="UP000680038"/>
    </source>
</evidence>
<comment type="caution">
    <text evidence="1">The sequence shown here is derived from an EMBL/GenBank/DDBJ whole genome shotgun (WGS) entry which is preliminary data.</text>
</comment>
<dbReference type="EMBL" id="CAJRAF010000004">
    <property type="protein sequence ID" value="CAG5017604.1"/>
    <property type="molecule type" value="Genomic_DNA"/>
</dbReference>
<accession>A0A916N7M5</accession>
<evidence type="ECO:0000313" key="1">
    <source>
        <dbReference type="EMBL" id="CAG5017604.1"/>
    </source>
</evidence>
<sequence>MKTLDSRFLRAFRALGINSKKEGLLLAVLLFGGTFPVAFAQNETTIGSEQLKETDKGIVSAIAPYNEDVRENILIVSQYPQILAKLGQIHDQASQAFQASIRDFNQKKQGWFYNVSRYPKLMHALATLQEGKSRKETDALVTAPDNELKEAAWKLYDHHKKDLIVVDNLNQQAERSFEDLIEGLDSKSQDAFYKLLDMPDVLSLLNDHIDLTVRLGDSFKQDPEGVRQSLANEHDSLEALNKQELAQYKDDLSQNPQAVEDLRKASEQYAKENGYSYPAPASDTVVNYYGYNPYSYWFGYPYWYGSAMWYPGSLWNSTGFYFGLGGSPVIFGLPSLAFSNWFFGGAYRYYPHLYRQYDHYYHNNISQHRIVAANNSGFMGVARRHFNPEYTGRSAWISTPNVARDGARNAGSRVVTVAPRQNSFNRNNAATYHGQSWGGYSRGGFSGGMSSRGGFGGGMRGGRR</sequence>
<dbReference type="AlphaFoldDB" id="A0A916N7M5"/>